<dbReference type="InterPro" id="IPR016516">
    <property type="entry name" value="UCP07580"/>
</dbReference>
<dbReference type="PANTHER" id="PTHR39456">
    <property type="entry name" value="METAL-DEPENDENT HYDROLASE"/>
    <property type="match status" value="1"/>
</dbReference>
<keyword evidence="1" id="KW-0378">Hydrolase</keyword>
<organism evidence="1 2">
    <name type="scientific">Phenylobacterium montanum</name>
    <dbReference type="NCBI Taxonomy" id="2823693"/>
    <lineage>
        <taxon>Bacteria</taxon>
        <taxon>Pseudomonadati</taxon>
        <taxon>Pseudomonadota</taxon>
        <taxon>Alphaproteobacteria</taxon>
        <taxon>Caulobacterales</taxon>
        <taxon>Caulobacteraceae</taxon>
        <taxon>Phenylobacterium</taxon>
    </lineage>
</organism>
<evidence type="ECO:0000313" key="1">
    <source>
        <dbReference type="EMBL" id="QUD89788.1"/>
    </source>
</evidence>
<sequence>MRTATPSDLTITPRDLSFAASAPTSRWWLGGDPVATAFFDALSATFPYGERYFIECVRRYRGAAEPPLQQQIAAFVAQEAMHTREHVRLNGQIAAHGFDVAAMEARTKLRLDYARAQPPLKQLGGTIALEHFTAILAHALLADPRHLEGAPAEAQAMWRWHAIEELEHKAVAFDTFVVVAAKLPPWRRWLLRASTMGIATSLLFSTVGRNIADIFTAGGINRPGTWARLAAYLLVKPGILRQVSAEYLAYFRPGFHPWARDDRALAAEAERALPAMAELGVQM</sequence>
<dbReference type="KEGG" id="caul:KCG34_07930"/>
<dbReference type="Pfam" id="PF10118">
    <property type="entry name" value="Metal_hydrol"/>
    <property type="match status" value="1"/>
</dbReference>
<dbReference type="PIRSF" id="PIRSF007580">
    <property type="entry name" value="UCP07580"/>
    <property type="match status" value="1"/>
</dbReference>
<gene>
    <name evidence="1" type="ORF">KCG34_07930</name>
</gene>
<name>A0A975G280_9CAUL</name>
<reference evidence="1" key="1">
    <citation type="submission" date="2021-04" db="EMBL/GenBank/DDBJ databases">
        <title>The complete genome sequence of Caulobacter sp. S6.</title>
        <authorList>
            <person name="Tang Y."/>
            <person name="Ouyang W."/>
            <person name="Liu Q."/>
            <person name="Huang B."/>
            <person name="Guo Z."/>
            <person name="Lei P."/>
        </authorList>
    </citation>
    <scope>NUCLEOTIDE SEQUENCE</scope>
    <source>
        <strain evidence="1">S6</strain>
    </source>
</reference>
<dbReference type="GO" id="GO:0016787">
    <property type="term" value="F:hydrolase activity"/>
    <property type="evidence" value="ECO:0007669"/>
    <property type="project" value="UniProtKB-KW"/>
</dbReference>
<keyword evidence="2" id="KW-1185">Reference proteome</keyword>
<evidence type="ECO:0000313" key="2">
    <source>
        <dbReference type="Proteomes" id="UP000676409"/>
    </source>
</evidence>
<dbReference type="EMBL" id="CP073078">
    <property type="protein sequence ID" value="QUD89788.1"/>
    <property type="molecule type" value="Genomic_DNA"/>
</dbReference>
<dbReference type="Proteomes" id="UP000676409">
    <property type="component" value="Chromosome"/>
</dbReference>
<dbReference type="PANTHER" id="PTHR39456:SF1">
    <property type="entry name" value="METAL-DEPENDENT HYDROLASE"/>
    <property type="match status" value="1"/>
</dbReference>
<proteinExistence type="predicted"/>
<accession>A0A975G280</accession>
<dbReference type="AlphaFoldDB" id="A0A975G280"/>
<dbReference type="RefSeq" id="WP_211939840.1">
    <property type="nucleotide sequence ID" value="NZ_CP073078.1"/>
</dbReference>
<protein>
    <submittedName>
        <fullName evidence="1">Metal-dependent hydrolase</fullName>
    </submittedName>
</protein>